<dbReference type="PaxDb" id="2903-EOD06178"/>
<evidence type="ECO:0000313" key="1">
    <source>
        <dbReference type="EnsemblProtists" id="EOD06178"/>
    </source>
</evidence>
<dbReference type="Pfam" id="PF03637">
    <property type="entry name" value="Mob1_phocein"/>
    <property type="match status" value="1"/>
</dbReference>
<dbReference type="KEGG" id="ehx:EMIHUDRAFT_446524"/>
<reference evidence="2" key="1">
    <citation type="journal article" date="2013" name="Nature">
        <title>Pan genome of the phytoplankton Emiliania underpins its global distribution.</title>
        <authorList>
            <person name="Read B.A."/>
            <person name="Kegel J."/>
            <person name="Klute M.J."/>
            <person name="Kuo A."/>
            <person name="Lefebvre S.C."/>
            <person name="Maumus F."/>
            <person name="Mayer C."/>
            <person name="Miller J."/>
            <person name="Monier A."/>
            <person name="Salamov A."/>
            <person name="Young J."/>
            <person name="Aguilar M."/>
            <person name="Claverie J.M."/>
            <person name="Frickenhaus S."/>
            <person name="Gonzalez K."/>
            <person name="Herman E.K."/>
            <person name="Lin Y.C."/>
            <person name="Napier J."/>
            <person name="Ogata H."/>
            <person name="Sarno A.F."/>
            <person name="Shmutz J."/>
            <person name="Schroeder D."/>
            <person name="de Vargas C."/>
            <person name="Verret F."/>
            <person name="von Dassow P."/>
            <person name="Valentin K."/>
            <person name="Van de Peer Y."/>
            <person name="Wheeler G."/>
            <person name="Dacks J.B."/>
            <person name="Delwiche C.F."/>
            <person name="Dyhrman S.T."/>
            <person name="Glockner G."/>
            <person name="John U."/>
            <person name="Richards T."/>
            <person name="Worden A.Z."/>
            <person name="Zhang X."/>
            <person name="Grigoriev I.V."/>
            <person name="Allen A.E."/>
            <person name="Bidle K."/>
            <person name="Borodovsky M."/>
            <person name="Bowler C."/>
            <person name="Brownlee C."/>
            <person name="Cock J.M."/>
            <person name="Elias M."/>
            <person name="Gladyshev V.N."/>
            <person name="Groth M."/>
            <person name="Guda C."/>
            <person name="Hadaegh A."/>
            <person name="Iglesias-Rodriguez M.D."/>
            <person name="Jenkins J."/>
            <person name="Jones B.M."/>
            <person name="Lawson T."/>
            <person name="Leese F."/>
            <person name="Lindquist E."/>
            <person name="Lobanov A."/>
            <person name="Lomsadze A."/>
            <person name="Malik S.B."/>
            <person name="Marsh M.E."/>
            <person name="Mackinder L."/>
            <person name="Mock T."/>
            <person name="Mueller-Roeber B."/>
            <person name="Pagarete A."/>
            <person name="Parker M."/>
            <person name="Probert I."/>
            <person name="Quesneville H."/>
            <person name="Raines C."/>
            <person name="Rensing S.A."/>
            <person name="Riano-Pachon D.M."/>
            <person name="Richier S."/>
            <person name="Rokitta S."/>
            <person name="Shiraiwa Y."/>
            <person name="Soanes D.M."/>
            <person name="van der Giezen M."/>
            <person name="Wahlund T.M."/>
            <person name="Williams B."/>
            <person name="Wilson W."/>
            <person name="Wolfe G."/>
            <person name="Wurch L.L."/>
        </authorList>
    </citation>
    <scope>NUCLEOTIDE SEQUENCE</scope>
</reference>
<dbReference type="InterPro" id="IPR036703">
    <property type="entry name" value="MOB_kinase_act_sf"/>
</dbReference>
<dbReference type="eggNOG" id="KOG0440">
    <property type="taxonomic scope" value="Eukaryota"/>
</dbReference>
<dbReference type="Gene3D" id="1.20.140.30">
    <property type="entry name" value="MOB kinase activator"/>
    <property type="match status" value="1"/>
</dbReference>
<protein>
    <submittedName>
        <fullName evidence="1">Uncharacterized protein</fullName>
    </submittedName>
</protein>
<dbReference type="SMART" id="SM01388">
    <property type="entry name" value="Mob1_phocein"/>
    <property type="match status" value="1"/>
</dbReference>
<evidence type="ECO:0000313" key="2">
    <source>
        <dbReference type="Proteomes" id="UP000013827"/>
    </source>
</evidence>
<proteinExistence type="predicted"/>
<dbReference type="GeneID" id="17252453"/>
<name>A0A0D3I4J3_EMIH1</name>
<dbReference type="HOGENOM" id="CLU_038321_3_2_1"/>
<dbReference type="GeneID" id="17252302"/>
<sequence length="239" mass="27621">MATLPSNWMQSLQVGMQRMMDPEKTKTFRPKSKLKAGSRLERIHTLAQRTLGTGSLREAVTLPPGESLNEWLAVKTLDLFNETNLVYGFVSEFCTTSSCPIMCAALPNGSICHYAWADERIKQPVQLSACDYVSHLFGWVQRQLDSEDIFPTEPSRPFPADFRSIVSQIFRRLFRVYAHAYHNHYERMVALSFLPHINTCFKHFMYFVLEFDLIPRKEELAPLQQLVDKLLSADERKRS</sequence>
<dbReference type="OMA" id="VDNEQMF"/>
<reference evidence="1" key="2">
    <citation type="submission" date="2024-10" db="UniProtKB">
        <authorList>
            <consortium name="EnsemblProtists"/>
        </authorList>
    </citation>
    <scope>IDENTIFICATION</scope>
</reference>
<dbReference type="EnsemblProtists" id="EOD06304">
    <property type="protein sequence ID" value="EOD06304"/>
    <property type="gene ID" value="EMIHUDRAFT_446524"/>
</dbReference>
<accession>A0A0D3I4J3</accession>
<organism evidence="1 2">
    <name type="scientific">Emiliania huxleyi (strain CCMP1516)</name>
    <dbReference type="NCBI Taxonomy" id="280463"/>
    <lineage>
        <taxon>Eukaryota</taxon>
        <taxon>Haptista</taxon>
        <taxon>Haptophyta</taxon>
        <taxon>Prymnesiophyceae</taxon>
        <taxon>Isochrysidales</taxon>
        <taxon>Noelaerhabdaceae</taxon>
        <taxon>Emiliania</taxon>
    </lineage>
</organism>
<dbReference type="KEGG" id="ehx:EMIHUDRAFT_438793"/>
<dbReference type="RefSeq" id="XP_005758607.1">
    <property type="nucleotide sequence ID" value="XM_005758550.1"/>
</dbReference>
<dbReference type="EnsemblProtists" id="EOD06178">
    <property type="protein sequence ID" value="EOD06178"/>
    <property type="gene ID" value="EMIHUDRAFT_438793"/>
</dbReference>
<dbReference type="InterPro" id="IPR005301">
    <property type="entry name" value="MOB_kinase_act_fam"/>
</dbReference>
<dbReference type="Proteomes" id="UP000013827">
    <property type="component" value="Unassembled WGS sequence"/>
</dbReference>
<dbReference type="STRING" id="2903.R1B940"/>
<keyword evidence="2" id="KW-1185">Reference proteome</keyword>
<dbReference type="SUPFAM" id="SSF101152">
    <property type="entry name" value="Mob1/phocein"/>
    <property type="match status" value="1"/>
</dbReference>
<dbReference type="PANTHER" id="PTHR22599">
    <property type="entry name" value="MPS ONE BINDER KINASE ACTIVATOR-LIKE MOB"/>
    <property type="match status" value="1"/>
</dbReference>
<dbReference type="RefSeq" id="XP_005758733.1">
    <property type="nucleotide sequence ID" value="XM_005758676.1"/>
</dbReference>
<dbReference type="AlphaFoldDB" id="A0A0D3I4J3"/>